<feature type="domain" description="Galactofuranosyltransferase-2 C-terminal" evidence="6">
    <location>
        <begin position="442"/>
        <end position="634"/>
    </location>
</feature>
<feature type="domain" description="Galactofuranosyltransferase GlfT2 N-terminal" evidence="5">
    <location>
        <begin position="19"/>
        <end position="164"/>
    </location>
</feature>
<dbReference type="InterPro" id="IPR045699">
    <property type="entry name" value="GlfT2_C"/>
</dbReference>
<name>A0ABS4Q8S7_9NOCA</name>
<proteinExistence type="inferred from homology"/>
<dbReference type="GO" id="GO:0016757">
    <property type="term" value="F:glycosyltransferase activity"/>
    <property type="evidence" value="ECO:0007669"/>
    <property type="project" value="UniProtKB-KW"/>
</dbReference>
<keyword evidence="8" id="KW-1185">Reference proteome</keyword>
<dbReference type="Gene3D" id="3.90.550.60">
    <property type="match status" value="1"/>
</dbReference>
<evidence type="ECO:0000256" key="4">
    <source>
        <dbReference type="ARBA" id="ARBA00022679"/>
    </source>
</evidence>
<reference evidence="7 8" key="1">
    <citation type="submission" date="2021-03" db="EMBL/GenBank/DDBJ databases">
        <title>Sequencing the genomes of 1000 actinobacteria strains.</title>
        <authorList>
            <person name="Klenk H.-P."/>
        </authorList>
    </citation>
    <scope>NUCLEOTIDE SEQUENCE [LARGE SCALE GENOMIC DNA]</scope>
    <source>
        <strain evidence="7 8">DSM 45516</strain>
    </source>
</reference>
<gene>
    <name evidence="7" type="ORF">BJ987_000996</name>
</gene>
<dbReference type="InterPro" id="IPR029044">
    <property type="entry name" value="Nucleotide-diphossugar_trans"/>
</dbReference>
<sequence length="655" mass="72590">MSSPSMIDEVTETRAISLLARIILPRPGEPLDVRTLYLEESTTNARRAHASTRTELSIGAESEVSFCTYFNALPASYWRRWSILKSVVLRLELAGHGRVDLYRSKADGSRIHVQGDEFAVAPGADSTTVEFEADLGPFEDGGWLWFDITTDTAVTLLSGGWYAPVEAPGAGTIACGMPTFNRPTDLVKTLAALGSDPLVLEHVAKVIVADQGNRKVVDEPGFTEAAATLGDRLVIRDQPNLGGSGGYSRVMYEALKHSDAEYIVYMDDDIEIEPDSILRALAFSRFTKSPMLVGGQMLNLQERSHLHSMGEVVDRGVFMWSSAPNVEYDHDFSKYPLKDRDNSKLLHRRIDVDFNGWWTCVIPRQVAEEIGQPLPLFLKWDDVEYGLRARDHGYPTVTLPGAAVWHMAWSDKDDAIDWQAYFHLRNRLVVASLQLPGNGRGMVVNTIKATLKHLLCLEYSTVAIQNLAIKDFLAGPERLFQLLPSALGAVHELRKQFPDAVILPSSTELPLASHLGVGAVGEPPNPIAKVVRLAKGLVHNVKPAHTEHHQTPQLNVPTLDARWFLLSQVDGVTVTTADGRGVVYRKRDPRQALGLFKEAMRLRKELAARFPEMQKRYRAAHPELTSTAAWEKAFGIRAAEPAQQADRAEKGSDQK</sequence>
<evidence type="ECO:0000256" key="2">
    <source>
        <dbReference type="ARBA" id="ARBA00006739"/>
    </source>
</evidence>
<comment type="caution">
    <text evidence="7">The sequence shown here is derived from an EMBL/GenBank/DDBJ whole genome shotgun (WGS) entry which is preliminary data.</text>
</comment>
<dbReference type="RefSeq" id="WP_209885103.1">
    <property type="nucleotide sequence ID" value="NZ_JAGGMR010000001.1"/>
</dbReference>
<dbReference type="Pfam" id="PF17994">
    <property type="entry name" value="Glft2_N"/>
    <property type="match status" value="1"/>
</dbReference>
<keyword evidence="4 7" id="KW-0808">Transferase</keyword>
<dbReference type="SUPFAM" id="SSF53448">
    <property type="entry name" value="Nucleotide-diphospho-sugar transferases"/>
    <property type="match status" value="1"/>
</dbReference>
<dbReference type="Pfam" id="PF13641">
    <property type="entry name" value="Glyco_tranf_2_3"/>
    <property type="match status" value="1"/>
</dbReference>
<evidence type="ECO:0000313" key="7">
    <source>
        <dbReference type="EMBL" id="MBP2188095.1"/>
    </source>
</evidence>
<dbReference type="PANTHER" id="PTHR43179">
    <property type="entry name" value="RHAMNOSYLTRANSFERASE WBBL"/>
    <property type="match status" value="1"/>
</dbReference>
<keyword evidence="3 7" id="KW-0328">Glycosyltransferase</keyword>
<evidence type="ECO:0000313" key="8">
    <source>
        <dbReference type="Proteomes" id="UP001519325"/>
    </source>
</evidence>
<comment type="similarity">
    <text evidence="2">Belongs to the glycosyltransferase 2 family.</text>
</comment>
<evidence type="ECO:0000256" key="1">
    <source>
        <dbReference type="ARBA" id="ARBA00004776"/>
    </source>
</evidence>
<protein>
    <submittedName>
        <fullName evidence="7">Galactofuranosylgalactofuranosylrhamnosyl-N-acetylglucosaminyl-diphospho-decaprenol beta-1,5/1,6-galactofuranosyltransferase</fullName>
        <ecNumber evidence="7">2.4.1.288</ecNumber>
    </submittedName>
</protein>
<evidence type="ECO:0000259" key="5">
    <source>
        <dbReference type="Pfam" id="PF17994"/>
    </source>
</evidence>
<dbReference type="Pfam" id="PF19320">
    <property type="entry name" value="GlfT2_domain3"/>
    <property type="match status" value="1"/>
</dbReference>
<evidence type="ECO:0000259" key="6">
    <source>
        <dbReference type="Pfam" id="PF19320"/>
    </source>
</evidence>
<accession>A0ABS4Q8S7</accession>
<dbReference type="EMBL" id="JAGGMR010000001">
    <property type="protein sequence ID" value="MBP2188095.1"/>
    <property type="molecule type" value="Genomic_DNA"/>
</dbReference>
<dbReference type="InterPro" id="IPR040492">
    <property type="entry name" value="GlfT2_N"/>
</dbReference>
<evidence type="ECO:0000256" key="3">
    <source>
        <dbReference type="ARBA" id="ARBA00022676"/>
    </source>
</evidence>
<dbReference type="EC" id="2.4.1.288" evidence="7"/>
<organism evidence="7 8">
    <name type="scientific">Nocardia goodfellowii</name>
    <dbReference type="NCBI Taxonomy" id="882446"/>
    <lineage>
        <taxon>Bacteria</taxon>
        <taxon>Bacillati</taxon>
        <taxon>Actinomycetota</taxon>
        <taxon>Actinomycetes</taxon>
        <taxon>Mycobacteriales</taxon>
        <taxon>Nocardiaceae</taxon>
        <taxon>Nocardia</taxon>
    </lineage>
</organism>
<dbReference type="PANTHER" id="PTHR43179:SF12">
    <property type="entry name" value="GALACTOFURANOSYLTRANSFERASE GLFT2"/>
    <property type="match status" value="1"/>
</dbReference>
<dbReference type="Proteomes" id="UP001519325">
    <property type="component" value="Unassembled WGS sequence"/>
</dbReference>
<comment type="pathway">
    <text evidence="1">Cell wall biogenesis; cell wall polysaccharide biosynthesis.</text>
</comment>